<dbReference type="Proteomes" id="UP000324222">
    <property type="component" value="Unassembled WGS sequence"/>
</dbReference>
<accession>A0A5B7GBV1</accession>
<organism evidence="1 2">
    <name type="scientific">Portunus trituberculatus</name>
    <name type="common">Swimming crab</name>
    <name type="synonym">Neptunus trituberculatus</name>
    <dbReference type="NCBI Taxonomy" id="210409"/>
    <lineage>
        <taxon>Eukaryota</taxon>
        <taxon>Metazoa</taxon>
        <taxon>Ecdysozoa</taxon>
        <taxon>Arthropoda</taxon>
        <taxon>Crustacea</taxon>
        <taxon>Multicrustacea</taxon>
        <taxon>Malacostraca</taxon>
        <taxon>Eumalacostraca</taxon>
        <taxon>Eucarida</taxon>
        <taxon>Decapoda</taxon>
        <taxon>Pleocyemata</taxon>
        <taxon>Brachyura</taxon>
        <taxon>Eubrachyura</taxon>
        <taxon>Portunoidea</taxon>
        <taxon>Portunidae</taxon>
        <taxon>Portuninae</taxon>
        <taxon>Portunus</taxon>
    </lineage>
</organism>
<dbReference type="EMBL" id="VSRR010012485">
    <property type="protein sequence ID" value="MPC54598.1"/>
    <property type="molecule type" value="Genomic_DNA"/>
</dbReference>
<comment type="caution">
    <text evidence="1">The sequence shown here is derived from an EMBL/GenBank/DDBJ whole genome shotgun (WGS) entry which is preliminary data.</text>
</comment>
<evidence type="ECO:0000313" key="1">
    <source>
        <dbReference type="EMBL" id="MPC54598.1"/>
    </source>
</evidence>
<evidence type="ECO:0000313" key="2">
    <source>
        <dbReference type="Proteomes" id="UP000324222"/>
    </source>
</evidence>
<name>A0A5B7GBV1_PORTR</name>
<dbReference type="AlphaFoldDB" id="A0A5B7GBV1"/>
<gene>
    <name evidence="1" type="ORF">E2C01_048521</name>
</gene>
<sequence>MVLKGLTSASKQSVNTTTTNTIITTTSSTAITTTITTTTPLPSQKRASLDESMRQIKSHLNPFSTGTHFYHEFGFD</sequence>
<proteinExistence type="predicted"/>
<keyword evidence="2" id="KW-1185">Reference proteome</keyword>
<protein>
    <submittedName>
        <fullName evidence="1">Uncharacterized protein</fullName>
    </submittedName>
</protein>
<reference evidence="1 2" key="1">
    <citation type="submission" date="2019-05" db="EMBL/GenBank/DDBJ databases">
        <title>Another draft genome of Portunus trituberculatus and its Hox gene families provides insights of decapod evolution.</title>
        <authorList>
            <person name="Jeong J.-H."/>
            <person name="Song I."/>
            <person name="Kim S."/>
            <person name="Choi T."/>
            <person name="Kim D."/>
            <person name="Ryu S."/>
            <person name="Kim W."/>
        </authorList>
    </citation>
    <scope>NUCLEOTIDE SEQUENCE [LARGE SCALE GENOMIC DNA]</scope>
    <source>
        <tissue evidence="1">Muscle</tissue>
    </source>
</reference>